<reference evidence="7 8" key="1">
    <citation type="submission" date="2016-05" db="EMBL/GenBank/DDBJ databases">
        <title>Microbial solvent formation.</title>
        <authorList>
            <person name="Poehlein A."/>
            <person name="Montoya Solano J.D."/>
            <person name="Flitsch S."/>
            <person name="Krabben P."/>
            <person name="Duerre P."/>
            <person name="Daniel R."/>
        </authorList>
    </citation>
    <scope>NUCLEOTIDE SEQUENCE [LARGE SCALE GENOMIC DNA]</scope>
    <source>
        <strain evidence="7 8">DSM 2619</strain>
    </source>
</reference>
<feature type="transmembrane region" description="Helical" evidence="4">
    <location>
        <begin position="166"/>
        <end position="183"/>
    </location>
</feature>
<dbReference type="InterPro" id="IPR047964">
    <property type="entry name" value="EFR1-like"/>
</dbReference>
<feature type="transmembrane region" description="Helical" evidence="4">
    <location>
        <begin position="277"/>
        <end position="297"/>
    </location>
</feature>
<evidence type="ECO:0000256" key="1">
    <source>
        <dbReference type="ARBA" id="ARBA00022723"/>
    </source>
</evidence>
<dbReference type="InterPro" id="IPR017896">
    <property type="entry name" value="4Fe4S_Fe-S-bd"/>
</dbReference>
<dbReference type="PROSITE" id="PS50902">
    <property type="entry name" value="FLAVODOXIN_LIKE"/>
    <property type="match status" value="1"/>
</dbReference>
<feature type="transmembrane region" description="Helical" evidence="4">
    <location>
        <begin position="247"/>
        <end position="271"/>
    </location>
</feature>
<evidence type="ECO:0000313" key="8">
    <source>
        <dbReference type="Proteomes" id="UP000190890"/>
    </source>
</evidence>
<dbReference type="GO" id="GO:0051536">
    <property type="term" value="F:iron-sulfur cluster binding"/>
    <property type="evidence" value="ECO:0007669"/>
    <property type="project" value="UniProtKB-KW"/>
</dbReference>
<keyword evidence="2" id="KW-0408">Iron</keyword>
<name>A0A1S8T375_9CLOT</name>
<dbReference type="PROSITE" id="PS00198">
    <property type="entry name" value="4FE4S_FER_1"/>
    <property type="match status" value="2"/>
</dbReference>
<dbReference type="GO" id="GO:0046872">
    <property type="term" value="F:metal ion binding"/>
    <property type="evidence" value="ECO:0007669"/>
    <property type="project" value="UniProtKB-KW"/>
</dbReference>
<dbReference type="PROSITE" id="PS51379">
    <property type="entry name" value="4FE4S_FER_2"/>
    <property type="match status" value="2"/>
</dbReference>
<proteinExistence type="predicted"/>
<dbReference type="InterPro" id="IPR029039">
    <property type="entry name" value="Flavoprotein-like_sf"/>
</dbReference>
<evidence type="ECO:0000256" key="4">
    <source>
        <dbReference type="SAM" id="Phobius"/>
    </source>
</evidence>
<keyword evidence="4" id="KW-0812">Transmembrane</keyword>
<dbReference type="AlphaFoldDB" id="A0A1S8T375"/>
<keyword evidence="4" id="KW-1133">Transmembrane helix</keyword>
<keyword evidence="1" id="KW-0479">Metal-binding</keyword>
<protein>
    <submittedName>
        <fullName evidence="7">Ferredoxin-2</fullName>
    </submittedName>
</protein>
<evidence type="ECO:0000259" key="6">
    <source>
        <dbReference type="PROSITE" id="PS51379"/>
    </source>
</evidence>
<dbReference type="Pfam" id="PF13187">
    <property type="entry name" value="Fer4_9"/>
    <property type="match status" value="1"/>
</dbReference>
<keyword evidence="4" id="KW-0472">Membrane</keyword>
<dbReference type="STRING" id="29367.CLPUN_47050"/>
<dbReference type="Gene3D" id="3.40.50.360">
    <property type="match status" value="1"/>
</dbReference>
<keyword evidence="8" id="KW-1185">Reference proteome</keyword>
<dbReference type="Gene3D" id="3.30.70.20">
    <property type="match status" value="1"/>
</dbReference>
<keyword evidence="3" id="KW-0411">Iron-sulfur</keyword>
<accession>A0A1S8T375</accession>
<feature type="domain" description="4Fe-4S ferredoxin-type" evidence="6">
    <location>
        <begin position="188"/>
        <end position="217"/>
    </location>
</feature>
<dbReference type="SUPFAM" id="SSF52218">
    <property type="entry name" value="Flavoproteins"/>
    <property type="match status" value="1"/>
</dbReference>
<evidence type="ECO:0000256" key="3">
    <source>
        <dbReference type="ARBA" id="ARBA00023014"/>
    </source>
</evidence>
<dbReference type="InterPro" id="IPR017900">
    <property type="entry name" value="4Fe4S_Fe_S_CS"/>
</dbReference>
<sequence length="327" mass="38339">MRRYLIHYFSGTGNTHHMVKVIERDLKNKGYSVELLNVEGDSENYLNLKDYEFHIFCFPVYGFGTPSIMLKYILNMKTTIQANAAIICTSGGFEGQSLSHFKYLLNKKGFKVFFTDMVMYTYNWTQVLNPQDKKVEEKVFKEADFKVIAITEKIINTEANFKKRNGISLILCWIVFILFSKVARKILGKTFIADKSCINCRKCKDICPAKAINIYNGRPTWNWKCESCQRCINICPQKSIQLSIVKLIIFFVLGLIPIWIIIDINTYIIQFSIINNIILYFIMFFINNILSTILISFMEKVRIFRDILEVSYTKKYRRNIAFDFKIK</sequence>
<organism evidence="7 8">
    <name type="scientific">Clostridium puniceum</name>
    <dbReference type="NCBI Taxonomy" id="29367"/>
    <lineage>
        <taxon>Bacteria</taxon>
        <taxon>Bacillati</taxon>
        <taxon>Bacillota</taxon>
        <taxon>Clostridia</taxon>
        <taxon>Eubacteriales</taxon>
        <taxon>Clostridiaceae</taxon>
        <taxon>Clostridium</taxon>
    </lineage>
</organism>
<dbReference type="Proteomes" id="UP000190890">
    <property type="component" value="Unassembled WGS sequence"/>
</dbReference>
<feature type="domain" description="4Fe-4S ferredoxin-type" evidence="6">
    <location>
        <begin position="218"/>
        <end position="245"/>
    </location>
</feature>
<dbReference type="GO" id="GO:0010181">
    <property type="term" value="F:FMN binding"/>
    <property type="evidence" value="ECO:0007669"/>
    <property type="project" value="InterPro"/>
</dbReference>
<dbReference type="GO" id="GO:0016651">
    <property type="term" value="F:oxidoreductase activity, acting on NAD(P)H"/>
    <property type="evidence" value="ECO:0007669"/>
    <property type="project" value="UniProtKB-ARBA"/>
</dbReference>
<feature type="domain" description="Flavodoxin-like" evidence="5">
    <location>
        <begin position="4"/>
        <end position="140"/>
    </location>
</feature>
<dbReference type="SUPFAM" id="SSF54862">
    <property type="entry name" value="4Fe-4S ferredoxins"/>
    <property type="match status" value="1"/>
</dbReference>
<dbReference type="OrthoDB" id="9813995at2"/>
<evidence type="ECO:0000259" key="5">
    <source>
        <dbReference type="PROSITE" id="PS50902"/>
    </source>
</evidence>
<comment type="caution">
    <text evidence="7">The sequence shown here is derived from an EMBL/GenBank/DDBJ whole genome shotgun (WGS) entry which is preliminary data.</text>
</comment>
<gene>
    <name evidence="7" type="ORF">CLPUN_47050</name>
</gene>
<dbReference type="RefSeq" id="WP_077849617.1">
    <property type="nucleotide sequence ID" value="NZ_LZZM01000223.1"/>
</dbReference>
<dbReference type="InterPro" id="IPR008254">
    <property type="entry name" value="Flavodoxin/NO_synth"/>
</dbReference>
<evidence type="ECO:0000313" key="7">
    <source>
        <dbReference type="EMBL" id="OOM72237.1"/>
    </source>
</evidence>
<evidence type="ECO:0000256" key="2">
    <source>
        <dbReference type="ARBA" id="ARBA00023004"/>
    </source>
</evidence>
<dbReference type="NCBIfam" id="NF038196">
    <property type="entry name" value="ferrodoxin_EFR1"/>
    <property type="match status" value="1"/>
</dbReference>
<dbReference type="EMBL" id="LZZM01000223">
    <property type="protein sequence ID" value="OOM72237.1"/>
    <property type="molecule type" value="Genomic_DNA"/>
</dbReference>